<name>A0A3G9GBZ9_9NEIS</name>
<reference evidence="2" key="3">
    <citation type="journal article" date="2017" name="Plant Physiol. Biochem.">
        <title>Differential oxidative and antioxidative response of duckweed Lemna minor toward plant growth promoting/inhibiting bacteria.</title>
        <authorList>
            <person name="Ishizawa H."/>
            <person name="Kuroda M."/>
            <person name="Morikawa M."/>
            <person name="Ike M."/>
        </authorList>
    </citation>
    <scope>NUCLEOTIDE SEQUENCE [LARGE SCALE GENOMIC DNA]</scope>
    <source>
        <strain evidence="2">H3</strain>
    </source>
</reference>
<accession>A0A3G9GBZ9</accession>
<dbReference type="EMBL" id="AP018823">
    <property type="protein sequence ID" value="BBF85388.1"/>
    <property type="molecule type" value="Genomic_DNA"/>
</dbReference>
<evidence type="ECO:0000313" key="1">
    <source>
        <dbReference type="EMBL" id="BBF85388.1"/>
    </source>
</evidence>
<dbReference type="Proteomes" id="UP000198290">
    <property type="component" value="Chromosome"/>
</dbReference>
<keyword evidence="2" id="KW-1185">Reference proteome</keyword>
<sequence length="55" mass="6163">MAELLPVLLTGVVSGLVAWGGVRVELRWIRQDTNRAQKDADRAHRRIDRLQGVVA</sequence>
<reference evidence="2" key="1">
    <citation type="journal article" date="2017" name="Biotechnol. Biofuels">
        <title>Evaluation of environmental bacterial communities as a factor affecting the growth of duckweed Lemna minor.</title>
        <authorList>
            <person name="Ishizawa H."/>
            <person name="Kuroda M."/>
            <person name="Morikawa M."/>
            <person name="Ike M."/>
        </authorList>
    </citation>
    <scope>NUCLEOTIDE SEQUENCE [LARGE SCALE GENOMIC DNA]</scope>
    <source>
        <strain evidence="2">H3</strain>
    </source>
</reference>
<proteinExistence type="predicted"/>
<dbReference type="AlphaFoldDB" id="A0A3G9GBZ9"/>
<dbReference type="RefSeq" id="WP_167467074.1">
    <property type="nucleotide sequence ID" value="NZ_AP018823.1"/>
</dbReference>
<evidence type="ECO:0000313" key="2">
    <source>
        <dbReference type="Proteomes" id="UP000198290"/>
    </source>
</evidence>
<organism evidence="1 2">
    <name type="scientific">Aquitalea magnusonii</name>
    <dbReference type="NCBI Taxonomy" id="332411"/>
    <lineage>
        <taxon>Bacteria</taxon>
        <taxon>Pseudomonadati</taxon>
        <taxon>Pseudomonadota</taxon>
        <taxon>Betaproteobacteria</taxon>
        <taxon>Neisseriales</taxon>
        <taxon>Chromobacteriaceae</taxon>
        <taxon>Aquitalea</taxon>
    </lineage>
</organism>
<dbReference type="KEGG" id="amah:DLM_1772"/>
<protein>
    <submittedName>
        <fullName evidence="1">Uncharacterized protein</fullName>
    </submittedName>
</protein>
<gene>
    <name evidence="1" type="ORF">DLM_1772</name>
</gene>
<reference evidence="1 2" key="2">
    <citation type="journal article" date="2017" name="Genome Announc.">
        <title>Draft genome sequence of Aquitalea magnusonii strain H3, a plant growth-promoting bacterium of duckweed Lemna minor.</title>
        <authorList>
            <person name="Ishizawa H."/>
            <person name="Kuroda M."/>
            <person name="Ike M."/>
        </authorList>
    </citation>
    <scope>NUCLEOTIDE SEQUENCE [LARGE SCALE GENOMIC DNA]</scope>
    <source>
        <strain evidence="1 2">H3</strain>
    </source>
</reference>